<evidence type="ECO:0000256" key="1">
    <source>
        <dbReference type="SAM" id="MobiDB-lite"/>
    </source>
</evidence>
<gene>
    <name evidence="2" type="ordered locus">TERTU_4132</name>
</gene>
<accession>C5BUI1</accession>
<dbReference type="Proteomes" id="UP000009080">
    <property type="component" value="Chromosome"/>
</dbReference>
<dbReference type="EMBL" id="CP001614">
    <property type="protein sequence ID" value="ACR14238.1"/>
    <property type="molecule type" value="Genomic_DNA"/>
</dbReference>
<evidence type="ECO:0000313" key="2">
    <source>
        <dbReference type="EMBL" id="ACR14238.1"/>
    </source>
</evidence>
<sequence>MSVYSGGLESPRFDKLRPQEQFATSAKREPAGSQRPLG</sequence>
<dbReference type="KEGG" id="ttu:TERTU_4132"/>
<feature type="region of interest" description="Disordered" evidence="1">
    <location>
        <begin position="1"/>
        <end position="38"/>
    </location>
</feature>
<organism evidence="2 3">
    <name type="scientific">Teredinibacter turnerae (strain ATCC 39867 / T7901)</name>
    <dbReference type="NCBI Taxonomy" id="377629"/>
    <lineage>
        <taxon>Bacteria</taxon>
        <taxon>Pseudomonadati</taxon>
        <taxon>Pseudomonadota</taxon>
        <taxon>Gammaproteobacteria</taxon>
        <taxon>Cellvibrionales</taxon>
        <taxon>Cellvibrionaceae</taxon>
        <taxon>Teredinibacter</taxon>
    </lineage>
</organism>
<evidence type="ECO:0000313" key="3">
    <source>
        <dbReference type="Proteomes" id="UP000009080"/>
    </source>
</evidence>
<protein>
    <submittedName>
        <fullName evidence="2">Uncharacterized protein</fullName>
    </submittedName>
</protein>
<name>C5BUI1_TERTT</name>
<proteinExistence type="predicted"/>
<keyword evidence="3" id="KW-1185">Reference proteome</keyword>
<reference evidence="2 3" key="1">
    <citation type="journal article" date="2009" name="PLoS ONE">
        <title>The complete genome of Teredinibacter turnerae T7901: an intracellular endosymbiont of marine wood-boring bivalves (shipworms).</title>
        <authorList>
            <person name="Yang J.C."/>
            <person name="Madupu R."/>
            <person name="Durkin A.S."/>
            <person name="Ekborg N.A."/>
            <person name="Pedamallu C.S."/>
            <person name="Hostetler J.B."/>
            <person name="Radune D."/>
            <person name="Toms B.S."/>
            <person name="Henrissat B."/>
            <person name="Coutinho P.M."/>
            <person name="Schwarz S."/>
            <person name="Field L."/>
            <person name="Trindade-Silva A.E."/>
            <person name="Soares C.A.G."/>
            <person name="Elshahawi S."/>
            <person name="Hanora A."/>
            <person name="Schmidt E.W."/>
            <person name="Haygood M.G."/>
            <person name="Posfai J."/>
            <person name="Benner J."/>
            <person name="Madinger C."/>
            <person name="Nove J."/>
            <person name="Anton B."/>
            <person name="Chaudhary K."/>
            <person name="Foster J."/>
            <person name="Holman A."/>
            <person name="Kumar S."/>
            <person name="Lessard P.A."/>
            <person name="Luyten Y.A."/>
            <person name="Slatko B."/>
            <person name="Wood N."/>
            <person name="Wu B."/>
            <person name="Teplitski M."/>
            <person name="Mougous J.D."/>
            <person name="Ward N."/>
            <person name="Eisen J.A."/>
            <person name="Badger J.H."/>
            <person name="Distel D.L."/>
        </authorList>
    </citation>
    <scope>NUCLEOTIDE SEQUENCE [LARGE SCALE GENOMIC DNA]</scope>
    <source>
        <strain evidence="3">ATCC 39867 / T7901</strain>
    </source>
</reference>
<dbReference type="AlphaFoldDB" id="C5BUI1"/>
<dbReference type="HOGENOM" id="CLU_3334114_0_0_6"/>